<evidence type="ECO:0000259" key="4">
    <source>
        <dbReference type="SMART" id="SM00382"/>
    </source>
</evidence>
<proteinExistence type="predicted"/>
<feature type="domain" description="AAA+ ATPase" evidence="4">
    <location>
        <begin position="571"/>
        <end position="707"/>
    </location>
</feature>
<dbReference type="STRING" id="1798492.A3C89_02645"/>
<keyword evidence="2" id="KW-0067">ATP-binding</keyword>
<dbReference type="SMART" id="SM00382">
    <property type="entry name" value="AAA"/>
    <property type="match status" value="1"/>
</dbReference>
<dbReference type="PANTHER" id="PTHR23077">
    <property type="entry name" value="AAA-FAMILY ATPASE"/>
    <property type="match status" value="1"/>
</dbReference>
<protein>
    <recommendedName>
        <fullName evidence="4">AAA+ ATPase domain-containing protein</fullName>
    </recommendedName>
</protein>
<dbReference type="EMBL" id="MFLF01000016">
    <property type="protein sequence ID" value="OGG59378.1"/>
    <property type="molecule type" value="Genomic_DNA"/>
</dbReference>
<dbReference type="InterPro" id="IPR003593">
    <property type="entry name" value="AAA+_ATPase"/>
</dbReference>
<dbReference type="InterPro" id="IPR027417">
    <property type="entry name" value="P-loop_NTPase"/>
</dbReference>
<comment type="caution">
    <text evidence="5">The sequence shown here is derived from an EMBL/GenBank/DDBJ whole genome shotgun (WGS) entry which is preliminary data.</text>
</comment>
<dbReference type="InterPro" id="IPR050168">
    <property type="entry name" value="AAA_ATPase_domain"/>
</dbReference>
<dbReference type="PANTHER" id="PTHR23077:SF171">
    <property type="entry name" value="NUCLEAR VALOSIN-CONTAINING PROTEIN-LIKE"/>
    <property type="match status" value="1"/>
</dbReference>
<dbReference type="Proteomes" id="UP000178794">
    <property type="component" value="Unassembled WGS sequence"/>
</dbReference>
<dbReference type="GO" id="GO:0016887">
    <property type="term" value="F:ATP hydrolysis activity"/>
    <property type="evidence" value="ECO:0007669"/>
    <property type="project" value="InterPro"/>
</dbReference>
<dbReference type="Pfam" id="PF00004">
    <property type="entry name" value="AAA"/>
    <property type="match status" value="1"/>
</dbReference>
<keyword evidence="1" id="KW-0547">Nucleotide-binding</keyword>
<evidence type="ECO:0000256" key="2">
    <source>
        <dbReference type="ARBA" id="ARBA00022840"/>
    </source>
</evidence>
<evidence type="ECO:0000256" key="3">
    <source>
        <dbReference type="SAM" id="Coils"/>
    </source>
</evidence>
<feature type="coiled-coil region" evidence="3">
    <location>
        <begin position="426"/>
        <end position="453"/>
    </location>
</feature>
<dbReference type="Gene3D" id="1.10.8.60">
    <property type="match status" value="1"/>
</dbReference>
<keyword evidence="3" id="KW-0175">Coiled coil</keyword>
<reference evidence="5 6" key="1">
    <citation type="journal article" date="2016" name="Nat. Commun.">
        <title>Thousands of microbial genomes shed light on interconnected biogeochemical processes in an aquifer system.</title>
        <authorList>
            <person name="Anantharaman K."/>
            <person name="Brown C.T."/>
            <person name="Hug L.A."/>
            <person name="Sharon I."/>
            <person name="Castelle C.J."/>
            <person name="Probst A.J."/>
            <person name="Thomas B.C."/>
            <person name="Singh A."/>
            <person name="Wilkins M.J."/>
            <person name="Karaoz U."/>
            <person name="Brodie E.L."/>
            <person name="Williams K.H."/>
            <person name="Hubbard S.S."/>
            <person name="Banfield J.F."/>
        </authorList>
    </citation>
    <scope>NUCLEOTIDE SEQUENCE [LARGE SCALE GENOMIC DNA]</scope>
</reference>
<name>A0A1F6DD79_9BACT</name>
<accession>A0A1F6DD79</accession>
<dbReference type="GO" id="GO:0005524">
    <property type="term" value="F:ATP binding"/>
    <property type="evidence" value="ECO:0007669"/>
    <property type="project" value="UniProtKB-KW"/>
</dbReference>
<dbReference type="AlphaFoldDB" id="A0A1F6DD79"/>
<dbReference type="Gene3D" id="3.40.50.300">
    <property type="entry name" value="P-loop containing nucleotide triphosphate hydrolases"/>
    <property type="match status" value="1"/>
</dbReference>
<dbReference type="SUPFAM" id="SSF52540">
    <property type="entry name" value="P-loop containing nucleoside triphosphate hydrolases"/>
    <property type="match status" value="1"/>
</dbReference>
<evidence type="ECO:0000256" key="1">
    <source>
        <dbReference type="ARBA" id="ARBA00022741"/>
    </source>
</evidence>
<evidence type="ECO:0000313" key="6">
    <source>
        <dbReference type="Proteomes" id="UP000178794"/>
    </source>
</evidence>
<evidence type="ECO:0000313" key="5">
    <source>
        <dbReference type="EMBL" id="OGG59378.1"/>
    </source>
</evidence>
<sequence length="820" mass="89854">MQWLTSLESALAAGKQAFLLTGNTQDLYPKMDATGPEFFDLAETVSRTLSTPCLRFTHGLGFETSDEALQKALAMKPEAKSSDDPLEKARAQMQAAAGAKVPDADEVVATLRRLAAERAEPTSFIVPHIELFCPKGARESDAMALTLISLIDALAFRNGGHVLILTAASPTAVHERLVRADGPFERIVVDLPDRDERAHCFGMLIDAERHVAARKEELQTALHDYVAAHEARTAAELASTTAQLDAVRREASANPEVREIEAVLAREKNAYAEFLAAHDAEIARLEGELSLVAPHTPNAKEFLRLPLGSLLQITYAQGQTARYRIHGAAKVGAELGTVCADPETGVIFPKAGKPVCFFWDGAQLRIVQHDGEGHALQEQSRDASLIAEVPQVATLSAALEKARTERERSMSSNDVQVILNRIEVLEAELAQQYGAHKTQIDNLEARLDELKAVNCTYQPAYQKLAAELAALQEVPASTWKSPRSAAELAGLTPCCTYRDIRGLCRALMREVQNPEESIAAHTSALIAQRYGSYFTVKKPMYGFEGVAGYDYLKAYFRSVAGTMRTQRYTEVPMGCLLMGPPGTGKTAIAEAFAAEAGVTLVTMKQIRDMFVGQSEARMEEALAALRSLAPVVVLRDEVDQEDGGRDGYSGDSGVSNRLRQMWMTFLSDPYIRGKVFVISCTNRPDLIDPAMMRSGRTDERIPLLMPDGDMRAELFAVMIRRNDIPCSLVHFEAYAELTDGNTGADIEVIVRRSYEFAKEAGRAEVVDDDLLAACLDFIPQVQQGGIARMVLSALRATSSRRWLPADHEAVRQRYEAQLTA</sequence>
<organism evidence="5 6">
    <name type="scientific">Candidatus Kaiserbacteria bacterium RIFCSPHIGHO2_02_FULL_50_50</name>
    <dbReference type="NCBI Taxonomy" id="1798492"/>
    <lineage>
        <taxon>Bacteria</taxon>
        <taxon>Candidatus Kaiseribacteriota</taxon>
    </lineage>
</organism>
<dbReference type="InterPro" id="IPR003959">
    <property type="entry name" value="ATPase_AAA_core"/>
</dbReference>
<gene>
    <name evidence="5" type="ORF">A3C89_02645</name>
</gene>
<dbReference type="CDD" id="cd19481">
    <property type="entry name" value="RecA-like_protease"/>
    <property type="match status" value="1"/>
</dbReference>